<dbReference type="GO" id="GO:0046872">
    <property type="term" value="F:metal ion binding"/>
    <property type="evidence" value="ECO:0007669"/>
    <property type="project" value="UniProtKB-KW"/>
</dbReference>
<gene>
    <name evidence="3" type="ORF">BRM9_2164</name>
</gene>
<comment type="similarity">
    <text evidence="1">Belongs to the metallophosphoesterase superfamily. YfcE family.</text>
</comment>
<dbReference type="KEGG" id="mfc:BRM9_2164"/>
<dbReference type="OrthoDB" id="9959at2157"/>
<dbReference type="GO" id="GO:0016787">
    <property type="term" value="F:hydrolase activity"/>
    <property type="evidence" value="ECO:0007669"/>
    <property type="project" value="UniProtKB-UniRule"/>
</dbReference>
<dbReference type="InterPro" id="IPR000979">
    <property type="entry name" value="Phosphodiesterase_MJ0936/Vps29"/>
</dbReference>
<dbReference type="AlphaFoldDB" id="A0A089ZDW7"/>
<dbReference type="RefSeq" id="WP_048085736.1">
    <property type="nucleotide sequence ID" value="NZ_CP006933.1"/>
</dbReference>
<comment type="cofactor">
    <cofactor evidence="1">
        <name>a divalent metal cation</name>
        <dbReference type="ChEBI" id="CHEBI:60240"/>
    </cofactor>
</comment>
<accession>A0A089ZDW7</accession>
<dbReference type="SUPFAM" id="SSF56300">
    <property type="entry name" value="Metallo-dependent phosphatases"/>
    <property type="match status" value="1"/>
</dbReference>
<evidence type="ECO:0000256" key="1">
    <source>
        <dbReference type="RuleBase" id="RU362039"/>
    </source>
</evidence>
<evidence type="ECO:0000259" key="2">
    <source>
        <dbReference type="Pfam" id="PF12850"/>
    </source>
</evidence>
<sequence>MIGIMSDSHDHLEAIKMAVEVFNQAGVDLVVHAGDLIAPFTALEFAKLQAPLEAIFGNNDGEKQGLRTAYSELTVLADFKEIKFNGRNIALIHGTEEPLVEALTRSGKYDLVIRGHTHRMGITEGPTMVINPGETCGYLSGEKTVILLDTADLSYQKVLL</sequence>
<dbReference type="NCBIfam" id="TIGR00040">
    <property type="entry name" value="yfcE"/>
    <property type="match status" value="1"/>
</dbReference>
<reference evidence="3 4" key="1">
    <citation type="submission" date="2013-12" db="EMBL/GenBank/DDBJ databases">
        <title>The complete genome sequence of Methanobacterium sp. BRM9.</title>
        <authorList>
            <consortium name="Pastoral Greenhouse Gas Research Consortium"/>
            <person name="Kelly W.J."/>
            <person name="Leahy S.C."/>
            <person name="Perry R."/>
            <person name="Li D."/>
            <person name="Altermann E."/>
            <person name="Lambie S.C."/>
            <person name="Attwood G.T."/>
        </authorList>
    </citation>
    <scope>NUCLEOTIDE SEQUENCE [LARGE SCALE GENOMIC DNA]</scope>
    <source>
        <strain evidence="3 4">BRM9</strain>
    </source>
</reference>
<protein>
    <recommendedName>
        <fullName evidence="1">Phosphoesterase</fullName>
        <ecNumber evidence="1">3.1.4.-</ecNumber>
    </recommendedName>
</protein>
<dbReference type="InterPro" id="IPR053193">
    <property type="entry name" value="MetalloPDE_YfcE-like"/>
</dbReference>
<organism evidence="3 4">
    <name type="scientific">Methanobacterium formicicum</name>
    <dbReference type="NCBI Taxonomy" id="2162"/>
    <lineage>
        <taxon>Archaea</taxon>
        <taxon>Methanobacteriati</taxon>
        <taxon>Methanobacteriota</taxon>
        <taxon>Methanomada group</taxon>
        <taxon>Methanobacteria</taxon>
        <taxon>Methanobacteriales</taxon>
        <taxon>Methanobacteriaceae</taxon>
        <taxon>Methanobacterium</taxon>
    </lineage>
</organism>
<feature type="domain" description="Calcineurin-like phosphoesterase" evidence="2">
    <location>
        <begin position="2"/>
        <end position="151"/>
    </location>
</feature>
<dbReference type="PANTHER" id="PTHR43165:SF1">
    <property type="entry name" value="PHOSPHODIESTERASE MJ0936"/>
    <property type="match status" value="1"/>
</dbReference>
<dbReference type="STRING" id="2162.BRM9_2164"/>
<dbReference type="Pfam" id="PF12850">
    <property type="entry name" value="Metallophos_2"/>
    <property type="match status" value="1"/>
</dbReference>
<name>A0A089ZDW7_METFO</name>
<dbReference type="PANTHER" id="PTHR43165">
    <property type="entry name" value="METALLOPHOSPHOESTERASE"/>
    <property type="match status" value="1"/>
</dbReference>
<dbReference type="GeneID" id="24793335"/>
<evidence type="ECO:0000313" key="3">
    <source>
        <dbReference type="EMBL" id="AIS32966.1"/>
    </source>
</evidence>
<proteinExistence type="inferred from homology"/>
<evidence type="ECO:0000313" key="4">
    <source>
        <dbReference type="Proteomes" id="UP000029661"/>
    </source>
</evidence>
<dbReference type="InterPro" id="IPR029052">
    <property type="entry name" value="Metallo-depent_PP-like"/>
</dbReference>
<dbReference type="InterPro" id="IPR041802">
    <property type="entry name" value="MPP_YfcE"/>
</dbReference>
<dbReference type="Gene3D" id="3.60.21.10">
    <property type="match status" value="1"/>
</dbReference>
<dbReference type="EC" id="3.1.4.-" evidence="1"/>
<dbReference type="CDD" id="cd00841">
    <property type="entry name" value="MPP_YfcE"/>
    <property type="match status" value="1"/>
</dbReference>
<dbReference type="EMBL" id="CP006933">
    <property type="protein sequence ID" value="AIS32966.1"/>
    <property type="molecule type" value="Genomic_DNA"/>
</dbReference>
<dbReference type="Proteomes" id="UP000029661">
    <property type="component" value="Chromosome"/>
</dbReference>
<dbReference type="InterPro" id="IPR024654">
    <property type="entry name" value="Calcineurin-like_PHP_lpxH"/>
</dbReference>
<keyword evidence="1" id="KW-0479">Metal-binding</keyword>